<evidence type="ECO:0000256" key="1">
    <source>
        <dbReference type="SAM" id="MobiDB-lite"/>
    </source>
</evidence>
<protein>
    <submittedName>
        <fullName evidence="2">Uncharacterized protein</fullName>
    </submittedName>
</protein>
<feature type="compositionally biased region" description="Low complexity" evidence="1">
    <location>
        <begin position="114"/>
        <end position="132"/>
    </location>
</feature>
<gene>
    <name evidence="2" type="ORF">EGYM00163_LOCUS31887</name>
</gene>
<feature type="compositionally biased region" description="Basic and acidic residues" evidence="1">
    <location>
        <begin position="69"/>
        <end position="110"/>
    </location>
</feature>
<accession>A0A7S4FZZ6</accession>
<name>A0A7S4FZZ6_9EUGL</name>
<reference evidence="2" key="1">
    <citation type="submission" date="2021-01" db="EMBL/GenBank/DDBJ databases">
        <authorList>
            <person name="Corre E."/>
            <person name="Pelletier E."/>
            <person name="Niang G."/>
            <person name="Scheremetjew M."/>
            <person name="Finn R."/>
            <person name="Kale V."/>
            <person name="Holt S."/>
            <person name="Cochrane G."/>
            <person name="Meng A."/>
            <person name="Brown T."/>
            <person name="Cohen L."/>
        </authorList>
    </citation>
    <scope>NUCLEOTIDE SEQUENCE</scope>
    <source>
        <strain evidence="2">CCMP1594</strain>
    </source>
</reference>
<sequence>MHYKGVLLCERPAQNFVAEPKSLAFLAGKPEGGLGLGPSKEARDHFDAAQQGVNKSKPETVLTKHRRWLRDFERAKNAQKMEEEEQHEQQQDQEQKLKDAQAECRRRMIEGEMSSRSGASSARSHVSSSRPAGAPRRKSLTPPKPRSQTPPALLNKKSKPKMKPKWAMTEDEALDAELAAGMALVNYANDLDIDEYLENYEIQEALRAIQDKVDACDSDEDDEDAERRKVIEEVDRGGYSPAASSCVSSLPAISQRKALARNLNPAPTPLSTVSHDKDWDISTQKKRLISEAALRTAEEVLEKHPHMRNVHSKLSLAKVLEELTKRNMKAEAVPKDGAE</sequence>
<organism evidence="2">
    <name type="scientific">Eutreptiella gymnastica</name>
    <dbReference type="NCBI Taxonomy" id="73025"/>
    <lineage>
        <taxon>Eukaryota</taxon>
        <taxon>Discoba</taxon>
        <taxon>Euglenozoa</taxon>
        <taxon>Euglenida</taxon>
        <taxon>Spirocuta</taxon>
        <taxon>Euglenophyceae</taxon>
        <taxon>Eutreptiales</taxon>
        <taxon>Eutreptiaceae</taxon>
        <taxon>Eutreptiella</taxon>
    </lineage>
</organism>
<dbReference type="PANTHER" id="PTHR41747:SF1">
    <property type="entry name" value="CHROMOSOME UNDETERMINED SCAFFOLD_128, WHOLE GENOME SHOTGUN SEQUENCE"/>
    <property type="match status" value="1"/>
</dbReference>
<proteinExistence type="predicted"/>
<dbReference type="AlphaFoldDB" id="A0A7S4FZZ6"/>
<dbReference type="PANTHER" id="PTHR41747">
    <property type="entry name" value="CHROMOSOME UNDETERMINED SCAFFOLD_128, WHOLE GENOME SHOTGUN SEQUENCE"/>
    <property type="match status" value="1"/>
</dbReference>
<feature type="region of interest" description="Disordered" evidence="1">
    <location>
        <begin position="30"/>
        <end position="166"/>
    </location>
</feature>
<evidence type="ECO:0000313" key="2">
    <source>
        <dbReference type="EMBL" id="CAE0820715.1"/>
    </source>
</evidence>
<dbReference type="EMBL" id="HBJA01091653">
    <property type="protein sequence ID" value="CAE0820715.1"/>
    <property type="molecule type" value="Transcribed_RNA"/>
</dbReference>